<evidence type="ECO:0000256" key="8">
    <source>
        <dbReference type="ARBA" id="ARBA00023315"/>
    </source>
</evidence>
<sequence>MAARALNPEGNLLRPRPTRPLPDVLRNGSHGSNGFPDPFPPSAISSGRSTPVPQDAPPSVQSISSARKHARAQAKHRLFHTINYTPRVSHFDPRSEYRDFRGFFVLFWISLSIMVITTGLRNIKETGHPLRVQVYTILSRNVLSLGLSDAAMVGTTALSLAIQKLVRGQTGLLRWRRAGIWIQSIFQLFWLILWVEWPFLLKWTWTAQVYFALHTLTFLMKMHSYAFYNGHLSESENRLRELDKPETANLAKAVRYPTTPSRLQEIDSDDSSPDDKDNRSSRESLEELAQLRQDLATELTSPLGQVTYPQNLTVANLVDYILCPTLCYELEYPRTPHIRWLELFYKTLAVFGCIFLMITISEEFITPVLADSAVRLKLVHTLADRCLILAETISMLLFPFMITFLLVFLVIWEYILGAFAEITCFADRHFYSDWWNSSDWLEFSREWNIPVYHFLRRHVFFSSKTYVSTSMAMTITFLVSALGHELIMGCITKKLRGYGFVAMMLQLPIVALQRSKLIRGRWVFNNAAFWSSMILGLSAMCSLYVLV</sequence>
<dbReference type="HOGENOM" id="CLU_018190_2_0_1"/>
<evidence type="ECO:0000256" key="5">
    <source>
        <dbReference type="ARBA" id="ARBA00022824"/>
    </source>
</evidence>
<protein>
    <recommendedName>
        <fullName evidence="10">O-acyltransferase</fullName>
    </recommendedName>
</protein>
<feature type="transmembrane region" description="Helical" evidence="13">
    <location>
        <begin position="103"/>
        <end position="123"/>
    </location>
</feature>
<comment type="similarity">
    <text evidence="2 10">Belongs to the membrane-bound acyltransferase family. Sterol o-acyltransferase subfamily.</text>
</comment>
<dbReference type="GeneID" id="27326816"/>
<accession>A0A0D1XIR5</accession>
<evidence type="ECO:0000256" key="6">
    <source>
        <dbReference type="ARBA" id="ARBA00022989"/>
    </source>
</evidence>
<evidence type="ECO:0000256" key="10">
    <source>
        <dbReference type="PIRNR" id="PIRNR000439"/>
    </source>
</evidence>
<feature type="transmembrane region" description="Helical" evidence="13">
    <location>
        <begin position="178"/>
        <end position="197"/>
    </location>
</feature>
<name>A0A0D1XIR5_EXOME</name>
<keyword evidence="6 13" id="KW-1133">Transmembrane helix</keyword>
<feature type="region of interest" description="Disordered" evidence="12">
    <location>
        <begin position="262"/>
        <end position="283"/>
    </location>
</feature>
<dbReference type="OMA" id="FICQMLQ"/>
<feature type="transmembrane region" description="Helical" evidence="13">
    <location>
        <begin position="524"/>
        <end position="546"/>
    </location>
</feature>
<evidence type="ECO:0000256" key="4">
    <source>
        <dbReference type="ARBA" id="ARBA00022692"/>
    </source>
</evidence>
<keyword evidence="3 10" id="KW-0808">Transferase</keyword>
<dbReference type="OrthoDB" id="10039049at2759"/>
<evidence type="ECO:0000256" key="13">
    <source>
        <dbReference type="SAM" id="Phobius"/>
    </source>
</evidence>
<feature type="transmembrane region" description="Helical" evidence="13">
    <location>
        <begin position="343"/>
        <end position="361"/>
    </location>
</feature>
<feature type="compositionally biased region" description="Basic and acidic residues" evidence="12">
    <location>
        <begin position="273"/>
        <end position="283"/>
    </location>
</feature>
<dbReference type="EMBL" id="KN847526">
    <property type="protein sequence ID" value="KIV88041.1"/>
    <property type="molecule type" value="Genomic_DNA"/>
</dbReference>
<dbReference type="STRING" id="212818.A0A0D1XIR5"/>
<dbReference type="VEuPathDB" id="FungiDB:PV10_08971"/>
<evidence type="ECO:0000313" key="14">
    <source>
        <dbReference type="EMBL" id="KIV88041.1"/>
    </source>
</evidence>
<dbReference type="RefSeq" id="XP_016219615.1">
    <property type="nucleotide sequence ID" value="XM_016374071.1"/>
</dbReference>
<dbReference type="PANTHER" id="PTHR10408:SF9">
    <property type="entry name" value="STEROL O-ACYLTRANSFERASE 2-RELATED"/>
    <property type="match status" value="1"/>
</dbReference>
<dbReference type="PIRSF" id="PIRSF000439">
    <property type="entry name" value="Oat_ACAT_DAG_ARE"/>
    <property type="match status" value="1"/>
</dbReference>
<keyword evidence="5 10" id="KW-0256">Endoplasmic reticulum</keyword>
<dbReference type="Pfam" id="PF03062">
    <property type="entry name" value="MBOAT"/>
    <property type="match status" value="1"/>
</dbReference>
<evidence type="ECO:0000256" key="1">
    <source>
        <dbReference type="ARBA" id="ARBA00004477"/>
    </source>
</evidence>
<proteinExistence type="inferred from homology"/>
<keyword evidence="8 10" id="KW-0012">Acyltransferase</keyword>
<keyword evidence="15" id="KW-1185">Reference proteome</keyword>
<evidence type="ECO:0000256" key="12">
    <source>
        <dbReference type="SAM" id="MobiDB-lite"/>
    </source>
</evidence>
<dbReference type="InterPro" id="IPR014371">
    <property type="entry name" value="Oat_ACAT_DAG_ARE"/>
</dbReference>
<evidence type="ECO:0000256" key="9">
    <source>
        <dbReference type="ARBA" id="ARBA00023568"/>
    </source>
</evidence>
<gene>
    <name evidence="14" type="ORF">PV10_08971</name>
</gene>
<evidence type="ECO:0000256" key="3">
    <source>
        <dbReference type="ARBA" id="ARBA00022679"/>
    </source>
</evidence>
<reference evidence="14 15" key="1">
    <citation type="submission" date="2015-01" db="EMBL/GenBank/DDBJ databases">
        <title>The Genome Sequence of Exophiala mesophila CBS40295.</title>
        <authorList>
            <consortium name="The Broad Institute Genomics Platform"/>
            <person name="Cuomo C."/>
            <person name="de Hoog S."/>
            <person name="Gorbushina A."/>
            <person name="Stielow B."/>
            <person name="Teixiera M."/>
            <person name="Abouelleil A."/>
            <person name="Chapman S.B."/>
            <person name="Priest M."/>
            <person name="Young S.K."/>
            <person name="Wortman J."/>
            <person name="Nusbaum C."/>
            <person name="Birren B."/>
        </authorList>
    </citation>
    <scope>NUCLEOTIDE SEQUENCE [LARGE SCALE GENOMIC DNA]</scope>
    <source>
        <strain evidence="14 15">CBS 40295</strain>
    </source>
</reference>
<keyword evidence="4 13" id="KW-0812">Transmembrane</keyword>
<evidence type="ECO:0000256" key="11">
    <source>
        <dbReference type="PIRSR" id="PIRSR000439-1"/>
    </source>
</evidence>
<feature type="region of interest" description="Disordered" evidence="12">
    <location>
        <begin position="1"/>
        <end position="67"/>
    </location>
</feature>
<organism evidence="14 15">
    <name type="scientific">Exophiala mesophila</name>
    <name type="common">Black yeast-like fungus</name>
    <dbReference type="NCBI Taxonomy" id="212818"/>
    <lineage>
        <taxon>Eukaryota</taxon>
        <taxon>Fungi</taxon>
        <taxon>Dikarya</taxon>
        <taxon>Ascomycota</taxon>
        <taxon>Pezizomycotina</taxon>
        <taxon>Eurotiomycetes</taxon>
        <taxon>Chaetothyriomycetidae</taxon>
        <taxon>Chaetothyriales</taxon>
        <taxon>Herpotrichiellaceae</taxon>
        <taxon>Exophiala</taxon>
    </lineage>
</organism>
<evidence type="ECO:0000313" key="15">
    <source>
        <dbReference type="Proteomes" id="UP000054302"/>
    </source>
</evidence>
<evidence type="ECO:0000256" key="7">
    <source>
        <dbReference type="ARBA" id="ARBA00023136"/>
    </source>
</evidence>
<feature type="transmembrane region" description="Helical" evidence="13">
    <location>
        <begin position="143"/>
        <end position="166"/>
    </location>
</feature>
<feature type="compositionally biased region" description="Polar residues" evidence="12">
    <location>
        <begin position="43"/>
        <end position="52"/>
    </location>
</feature>
<feature type="active site" evidence="11">
    <location>
        <position position="484"/>
    </location>
</feature>
<feature type="transmembrane region" description="Helical" evidence="13">
    <location>
        <begin position="387"/>
        <end position="412"/>
    </location>
</feature>
<dbReference type="InterPro" id="IPR004299">
    <property type="entry name" value="MBOAT_fam"/>
</dbReference>
<dbReference type="Proteomes" id="UP000054302">
    <property type="component" value="Unassembled WGS sequence"/>
</dbReference>
<evidence type="ECO:0000256" key="2">
    <source>
        <dbReference type="ARBA" id="ARBA00009010"/>
    </source>
</evidence>
<dbReference type="GO" id="GO:0008204">
    <property type="term" value="P:ergosterol metabolic process"/>
    <property type="evidence" value="ECO:0007669"/>
    <property type="project" value="TreeGrafter"/>
</dbReference>
<comment type="function">
    <text evidence="9">Sterol O-acyltransferase that catalyzes the formation of stery esters.</text>
</comment>
<dbReference type="PANTHER" id="PTHR10408">
    <property type="entry name" value="STEROL O-ACYLTRANSFERASE"/>
    <property type="match status" value="1"/>
</dbReference>
<comment type="subcellular location">
    <subcellularLocation>
        <location evidence="1 10">Endoplasmic reticulum membrane</location>
        <topology evidence="1 10">Multi-pass membrane protein</topology>
    </subcellularLocation>
</comment>
<dbReference type="AlphaFoldDB" id="A0A0D1XIR5"/>
<keyword evidence="7 10" id="KW-0472">Membrane</keyword>
<dbReference type="GO" id="GO:0005789">
    <property type="term" value="C:endoplasmic reticulum membrane"/>
    <property type="evidence" value="ECO:0007669"/>
    <property type="project" value="UniProtKB-SubCell"/>
</dbReference>
<feature type="transmembrane region" description="Helical" evidence="13">
    <location>
        <begin position="465"/>
        <end position="483"/>
    </location>
</feature>
<dbReference type="GO" id="GO:0034737">
    <property type="term" value="F:ergosterol O-acyltransferase activity"/>
    <property type="evidence" value="ECO:0007669"/>
    <property type="project" value="TreeGrafter"/>
</dbReference>